<reference evidence="1" key="1">
    <citation type="submission" date="2018-02" db="EMBL/GenBank/DDBJ databases">
        <title>Rhizophora mucronata_Transcriptome.</title>
        <authorList>
            <person name="Meera S.P."/>
            <person name="Sreeshan A."/>
            <person name="Augustine A."/>
        </authorList>
    </citation>
    <scope>NUCLEOTIDE SEQUENCE</scope>
    <source>
        <tissue evidence="1">Leaf</tissue>
    </source>
</reference>
<name>A0A2P2QCY7_RHIMU</name>
<proteinExistence type="predicted"/>
<evidence type="ECO:0000313" key="1">
    <source>
        <dbReference type="EMBL" id="MBX64794.1"/>
    </source>
</evidence>
<protein>
    <submittedName>
        <fullName evidence="1">Uncharacterized protein</fullName>
    </submittedName>
</protein>
<dbReference type="AlphaFoldDB" id="A0A2P2QCY7"/>
<organism evidence="1">
    <name type="scientific">Rhizophora mucronata</name>
    <name type="common">Asiatic mangrove</name>
    <dbReference type="NCBI Taxonomy" id="61149"/>
    <lineage>
        <taxon>Eukaryota</taxon>
        <taxon>Viridiplantae</taxon>
        <taxon>Streptophyta</taxon>
        <taxon>Embryophyta</taxon>
        <taxon>Tracheophyta</taxon>
        <taxon>Spermatophyta</taxon>
        <taxon>Magnoliopsida</taxon>
        <taxon>eudicotyledons</taxon>
        <taxon>Gunneridae</taxon>
        <taxon>Pentapetalae</taxon>
        <taxon>rosids</taxon>
        <taxon>fabids</taxon>
        <taxon>Malpighiales</taxon>
        <taxon>Rhizophoraceae</taxon>
        <taxon>Rhizophora</taxon>
    </lineage>
</organism>
<sequence>MAFCPSSVMPSAGSISIVKYIENSSSWIRFFLCKFN</sequence>
<dbReference type="EMBL" id="GGEC01084310">
    <property type="protein sequence ID" value="MBX64794.1"/>
    <property type="molecule type" value="Transcribed_RNA"/>
</dbReference>
<accession>A0A2P2QCY7</accession>